<proteinExistence type="inferred from homology"/>
<evidence type="ECO:0000256" key="4">
    <source>
        <dbReference type="ARBA" id="ARBA00023098"/>
    </source>
</evidence>
<sequence>MLRNKLCLQSEEDTIDKQMLLLQSLEPGDMIEFKREKSSDWAVFIGDKAVVHLICDEASDKASSSNVNSSSRIEVDDFFKVAGRSIVERNNNSDTKSTDTLSFTRKEFLVRVAVSLCKDLKFNDSKHFATWCRYGDDTNSADRLLEKNYHGSFNEALHVIKNAFLLVWHA</sequence>
<evidence type="ECO:0000256" key="2">
    <source>
        <dbReference type="ARBA" id="ARBA00022679"/>
    </source>
</evidence>
<keyword evidence="7" id="KW-1185">Reference proteome</keyword>
<dbReference type="PANTHER" id="PTHR13943">
    <property type="entry name" value="HRAS-LIKE SUPPRESSOR - RELATED"/>
    <property type="match status" value="1"/>
</dbReference>
<evidence type="ECO:0000259" key="5">
    <source>
        <dbReference type="PROSITE" id="PS51934"/>
    </source>
</evidence>
<dbReference type="STRING" id="400727.A0A2T7PGU9"/>
<comment type="similarity">
    <text evidence="1">Belongs to the H-rev107 family.</text>
</comment>
<protein>
    <recommendedName>
        <fullName evidence="5">LRAT domain-containing protein</fullName>
    </recommendedName>
</protein>
<dbReference type="GO" id="GO:0004623">
    <property type="term" value="F:phospholipase A2 activity"/>
    <property type="evidence" value="ECO:0007669"/>
    <property type="project" value="TreeGrafter"/>
</dbReference>
<name>A0A2T7PGU9_POMCA</name>
<dbReference type="InterPro" id="IPR007053">
    <property type="entry name" value="LRAT_dom"/>
</dbReference>
<keyword evidence="3" id="KW-0378">Hydrolase</keyword>
<accession>A0A2T7PGU9</accession>
<dbReference type="GO" id="GO:0016410">
    <property type="term" value="F:N-acyltransferase activity"/>
    <property type="evidence" value="ECO:0007669"/>
    <property type="project" value="TreeGrafter"/>
</dbReference>
<dbReference type="Pfam" id="PF04970">
    <property type="entry name" value="LRAT"/>
    <property type="match status" value="1"/>
</dbReference>
<keyword evidence="2" id="KW-0808">Transferase</keyword>
<dbReference type="Proteomes" id="UP000245119">
    <property type="component" value="Linkage Group LG4"/>
</dbReference>
<dbReference type="PANTHER" id="PTHR13943:SF77">
    <property type="entry name" value="LRAT DOMAIN-CONTAINING PROTEIN"/>
    <property type="match status" value="1"/>
</dbReference>
<feature type="domain" description="LRAT" evidence="5">
    <location>
        <begin position="30"/>
        <end position="141"/>
    </location>
</feature>
<evidence type="ECO:0000256" key="1">
    <source>
        <dbReference type="ARBA" id="ARBA00007824"/>
    </source>
</evidence>
<reference evidence="6 7" key="1">
    <citation type="submission" date="2018-04" db="EMBL/GenBank/DDBJ databases">
        <title>The genome of golden apple snail Pomacea canaliculata provides insight into stress tolerance and invasive adaptation.</title>
        <authorList>
            <person name="Liu C."/>
            <person name="Liu B."/>
            <person name="Ren Y."/>
            <person name="Zhang Y."/>
            <person name="Wang H."/>
            <person name="Li S."/>
            <person name="Jiang F."/>
            <person name="Yin L."/>
            <person name="Zhang G."/>
            <person name="Qian W."/>
            <person name="Fan W."/>
        </authorList>
    </citation>
    <scope>NUCLEOTIDE SEQUENCE [LARGE SCALE GENOMIC DNA]</scope>
    <source>
        <strain evidence="6">SZHN2017</strain>
        <tissue evidence="6">Muscle</tissue>
    </source>
</reference>
<comment type="caution">
    <text evidence="6">The sequence shown here is derived from an EMBL/GenBank/DDBJ whole genome shotgun (WGS) entry which is preliminary data.</text>
</comment>
<evidence type="ECO:0000313" key="7">
    <source>
        <dbReference type="Proteomes" id="UP000245119"/>
    </source>
</evidence>
<evidence type="ECO:0000256" key="3">
    <source>
        <dbReference type="ARBA" id="ARBA00022801"/>
    </source>
</evidence>
<keyword evidence="4" id="KW-0443">Lipid metabolism</keyword>
<dbReference type="Gene3D" id="3.90.1720.10">
    <property type="entry name" value="endopeptidase domain like (from Nostoc punctiforme)"/>
    <property type="match status" value="1"/>
</dbReference>
<dbReference type="GO" id="GO:0008970">
    <property type="term" value="F:phospholipase A1 activity"/>
    <property type="evidence" value="ECO:0007669"/>
    <property type="project" value="TreeGrafter"/>
</dbReference>
<dbReference type="EMBL" id="PZQS01000004">
    <property type="protein sequence ID" value="PVD32649.1"/>
    <property type="molecule type" value="Genomic_DNA"/>
</dbReference>
<dbReference type="InterPro" id="IPR051496">
    <property type="entry name" value="H-rev107_PLA/AT"/>
</dbReference>
<dbReference type="GO" id="GO:0070292">
    <property type="term" value="P:N-acylphosphatidylethanolamine metabolic process"/>
    <property type="evidence" value="ECO:0007669"/>
    <property type="project" value="TreeGrafter"/>
</dbReference>
<organism evidence="6 7">
    <name type="scientific">Pomacea canaliculata</name>
    <name type="common">Golden apple snail</name>
    <dbReference type="NCBI Taxonomy" id="400727"/>
    <lineage>
        <taxon>Eukaryota</taxon>
        <taxon>Metazoa</taxon>
        <taxon>Spiralia</taxon>
        <taxon>Lophotrochozoa</taxon>
        <taxon>Mollusca</taxon>
        <taxon>Gastropoda</taxon>
        <taxon>Caenogastropoda</taxon>
        <taxon>Architaenioglossa</taxon>
        <taxon>Ampullarioidea</taxon>
        <taxon>Ampullariidae</taxon>
        <taxon>Pomacea</taxon>
    </lineage>
</organism>
<dbReference type="PROSITE" id="PS51934">
    <property type="entry name" value="LRAT"/>
    <property type="match status" value="1"/>
</dbReference>
<gene>
    <name evidence="6" type="ORF">C0Q70_08094</name>
</gene>
<dbReference type="GO" id="GO:0005737">
    <property type="term" value="C:cytoplasm"/>
    <property type="evidence" value="ECO:0007669"/>
    <property type="project" value="TreeGrafter"/>
</dbReference>
<dbReference type="AlphaFoldDB" id="A0A2T7PGU9"/>
<evidence type="ECO:0000313" key="6">
    <source>
        <dbReference type="EMBL" id="PVD32649.1"/>
    </source>
</evidence>